<reference evidence="2" key="1">
    <citation type="submission" date="2020-05" db="EMBL/GenBank/DDBJ databases">
        <authorList>
            <person name="Chiriac C."/>
            <person name="Salcher M."/>
            <person name="Ghai R."/>
            <person name="Kavagutti S V."/>
        </authorList>
    </citation>
    <scope>NUCLEOTIDE SEQUENCE</scope>
</reference>
<dbReference type="AlphaFoldDB" id="A0A6J6B8J2"/>
<evidence type="ECO:0000259" key="1">
    <source>
        <dbReference type="Pfam" id="PF00501"/>
    </source>
</evidence>
<dbReference type="PANTHER" id="PTHR43767">
    <property type="entry name" value="LONG-CHAIN-FATTY-ACID--COA LIGASE"/>
    <property type="match status" value="1"/>
</dbReference>
<dbReference type="SUPFAM" id="SSF56801">
    <property type="entry name" value="Acetyl-CoA synthetase-like"/>
    <property type="match status" value="1"/>
</dbReference>
<dbReference type="InterPro" id="IPR050237">
    <property type="entry name" value="ATP-dep_AMP-bd_enzyme"/>
</dbReference>
<name>A0A6J6B8J2_9ZZZZ</name>
<dbReference type="InterPro" id="IPR042099">
    <property type="entry name" value="ANL_N_sf"/>
</dbReference>
<dbReference type="InterPro" id="IPR000873">
    <property type="entry name" value="AMP-dep_synth/lig_dom"/>
</dbReference>
<dbReference type="CDD" id="cd04433">
    <property type="entry name" value="AFD_class_I"/>
    <property type="match status" value="1"/>
</dbReference>
<dbReference type="Gene3D" id="3.40.50.12780">
    <property type="entry name" value="N-terminal domain of ligase-like"/>
    <property type="match status" value="1"/>
</dbReference>
<dbReference type="EMBL" id="CAEZSD010000079">
    <property type="protein sequence ID" value="CAB4534947.1"/>
    <property type="molecule type" value="Genomic_DNA"/>
</dbReference>
<protein>
    <submittedName>
        <fullName evidence="2">Unannotated protein</fullName>
    </submittedName>
</protein>
<organism evidence="2">
    <name type="scientific">freshwater metagenome</name>
    <dbReference type="NCBI Taxonomy" id="449393"/>
    <lineage>
        <taxon>unclassified sequences</taxon>
        <taxon>metagenomes</taxon>
        <taxon>ecological metagenomes</taxon>
    </lineage>
</organism>
<sequence length="482" mass="53018">MSIRDFDFIREKAQTHGKELAFVDEAHEVSFRELDLYTRKIAHYLHSKGLKPGQLVATLLPTYLDYHFTFALQRLGITTMSKNNFSNFSPEATPDWLITIKAHSNFPTEKTMLLDAEILTGINDGPEDGEVPGYANPSDLARLASTSGTTGRIKYISISAEDLDDLAVRKSSYDLAGLDHVLSMYPFGSGQTYGLALKNLLAGKTYYSCFFTDHRLAKMLRTYPIRTLIGSPAQIAAFLDVQTQTGTQLPILKTIIMGGSPPSQPLINRIKAQLDCQIYNAYGSSEAGNISIEEITSHADGLHYAGTIMHSDVTLQIVDENDAPVPAGEVGIVRYRRPEMATSYYKNPAAATEFFKDGFFYPGDLGYLDSEGRLVLQGRINEVINLGGVKMNPEVIDKLALAQLGVVDCATFAIPGPTGVEQLALALVTDNDFIPEHFEKAMAKKSPFPIAAVLTMSSIARNENGKIMRTVLTQQYLSQIRP</sequence>
<accession>A0A6J6B8J2</accession>
<dbReference type="Gene3D" id="3.30.300.30">
    <property type="match status" value="1"/>
</dbReference>
<feature type="domain" description="AMP-dependent synthetase/ligase" evidence="1">
    <location>
        <begin position="10"/>
        <end position="345"/>
    </location>
</feature>
<dbReference type="PANTHER" id="PTHR43767:SF1">
    <property type="entry name" value="NONRIBOSOMAL PEPTIDE SYNTHASE PES1 (EUROFUNG)-RELATED"/>
    <property type="match status" value="1"/>
</dbReference>
<evidence type="ECO:0000313" key="2">
    <source>
        <dbReference type="EMBL" id="CAB4534947.1"/>
    </source>
</evidence>
<dbReference type="GO" id="GO:0016878">
    <property type="term" value="F:acid-thiol ligase activity"/>
    <property type="evidence" value="ECO:0007669"/>
    <property type="project" value="UniProtKB-ARBA"/>
</dbReference>
<dbReference type="InterPro" id="IPR045851">
    <property type="entry name" value="AMP-bd_C_sf"/>
</dbReference>
<dbReference type="Pfam" id="PF00501">
    <property type="entry name" value="AMP-binding"/>
    <property type="match status" value="1"/>
</dbReference>
<proteinExistence type="predicted"/>
<gene>
    <name evidence="2" type="ORF">UFOPK1399_00719</name>
</gene>